<dbReference type="EMBL" id="JBBHLL010000129">
    <property type="protein sequence ID" value="KAK7813921.1"/>
    <property type="molecule type" value="Genomic_DNA"/>
</dbReference>
<feature type="compositionally biased region" description="Polar residues" evidence="1">
    <location>
        <begin position="15"/>
        <end position="26"/>
    </location>
</feature>
<accession>A0AAW0II40</accession>
<feature type="compositionally biased region" description="Basic and acidic residues" evidence="1">
    <location>
        <begin position="29"/>
        <end position="47"/>
    </location>
</feature>
<proteinExistence type="predicted"/>
<protein>
    <submittedName>
        <fullName evidence="2">Uncharacterized protein</fullName>
    </submittedName>
</protein>
<organism evidence="2 3">
    <name type="scientific">Myodes glareolus</name>
    <name type="common">Bank vole</name>
    <name type="synonym">Clethrionomys glareolus</name>
    <dbReference type="NCBI Taxonomy" id="447135"/>
    <lineage>
        <taxon>Eukaryota</taxon>
        <taxon>Metazoa</taxon>
        <taxon>Chordata</taxon>
        <taxon>Craniata</taxon>
        <taxon>Vertebrata</taxon>
        <taxon>Euteleostomi</taxon>
        <taxon>Mammalia</taxon>
        <taxon>Eutheria</taxon>
        <taxon>Euarchontoglires</taxon>
        <taxon>Glires</taxon>
        <taxon>Rodentia</taxon>
        <taxon>Myomorpha</taxon>
        <taxon>Muroidea</taxon>
        <taxon>Cricetidae</taxon>
        <taxon>Arvicolinae</taxon>
        <taxon>Myodes</taxon>
    </lineage>
</organism>
<evidence type="ECO:0000256" key="1">
    <source>
        <dbReference type="SAM" id="MobiDB-lite"/>
    </source>
</evidence>
<dbReference type="Proteomes" id="UP001488838">
    <property type="component" value="Unassembled WGS sequence"/>
</dbReference>
<gene>
    <name evidence="2" type="ORF">U0070_011028</name>
</gene>
<feature type="region of interest" description="Disordered" evidence="1">
    <location>
        <begin position="1"/>
        <end position="105"/>
    </location>
</feature>
<evidence type="ECO:0000313" key="3">
    <source>
        <dbReference type="Proteomes" id="UP001488838"/>
    </source>
</evidence>
<reference evidence="2 3" key="1">
    <citation type="journal article" date="2023" name="bioRxiv">
        <title>Conserved and derived expression patterns and positive selection on dental genes reveal complex evolutionary context of ever-growing rodent molars.</title>
        <authorList>
            <person name="Calamari Z.T."/>
            <person name="Song A."/>
            <person name="Cohen E."/>
            <person name="Akter M."/>
            <person name="Roy R.D."/>
            <person name="Hallikas O."/>
            <person name="Christensen M.M."/>
            <person name="Li P."/>
            <person name="Marangoni P."/>
            <person name="Jernvall J."/>
            <person name="Klein O.D."/>
        </authorList>
    </citation>
    <scope>NUCLEOTIDE SEQUENCE [LARGE SCALE GENOMIC DNA]</scope>
    <source>
        <strain evidence="2">V071</strain>
    </source>
</reference>
<name>A0AAW0II40_MYOGA</name>
<dbReference type="AlphaFoldDB" id="A0AAW0II40"/>
<evidence type="ECO:0000313" key="2">
    <source>
        <dbReference type="EMBL" id="KAK7813921.1"/>
    </source>
</evidence>
<sequence length="178" mass="19351">MQGDGVPVTGVLGGTHSTWTRQQHTCGSRRGEGNKRPAEDNGNEKATKNLAWRGLSYRHDFLSPTKGSKQTKEAVPGLLKSDKKLPAGDNKSRRKPGAAASHTMSPVTACFHHRHESAPSTTSFMLEDTVVGDKPGLVEPGTKLVRSQQLSIQQSDPSFQKGYQNLLHLGWNLKLLAT</sequence>
<keyword evidence="3" id="KW-1185">Reference proteome</keyword>
<comment type="caution">
    <text evidence="2">The sequence shown here is derived from an EMBL/GenBank/DDBJ whole genome shotgun (WGS) entry which is preliminary data.</text>
</comment>